<dbReference type="Pfam" id="PF01501">
    <property type="entry name" value="Glyco_transf_8"/>
    <property type="match status" value="1"/>
</dbReference>
<keyword evidence="1" id="KW-0808">Transferase</keyword>
<evidence type="ECO:0000313" key="2">
    <source>
        <dbReference type="Proteomes" id="UP000001803"/>
    </source>
</evidence>
<dbReference type="Gene3D" id="3.90.550.10">
    <property type="entry name" value="Spore Coat Polysaccharide Biosynthesis Protein SpsA, Chain A"/>
    <property type="match status" value="1"/>
</dbReference>
<dbReference type="GO" id="GO:0016757">
    <property type="term" value="F:glycosyltransferase activity"/>
    <property type="evidence" value="ECO:0007669"/>
    <property type="project" value="InterPro"/>
</dbReference>
<dbReference type="STRING" id="565034.BHWA1_00826"/>
<dbReference type="InterPro" id="IPR002495">
    <property type="entry name" value="Glyco_trans_8"/>
</dbReference>
<dbReference type="KEGG" id="bhy:BHWA1_00826"/>
<keyword evidence="2" id="KW-1185">Reference proteome</keyword>
<dbReference type="InterPro" id="IPR029044">
    <property type="entry name" value="Nucleotide-diphossugar_trans"/>
</dbReference>
<name>A0A3B6V987_BRAHW</name>
<protein>
    <submittedName>
        <fullName evidence="1">Glycosyl transferase, family 8</fullName>
    </submittedName>
</protein>
<gene>
    <name evidence="1" type="ordered locus">BHWA1_00826</name>
</gene>
<dbReference type="EMBL" id="CP001357">
    <property type="protein sequence ID" value="ACN83319.1"/>
    <property type="molecule type" value="Genomic_DNA"/>
</dbReference>
<organism evidence="1 2">
    <name type="scientific">Brachyspira hyodysenteriae (strain ATCC 49526 / WA1)</name>
    <dbReference type="NCBI Taxonomy" id="565034"/>
    <lineage>
        <taxon>Bacteria</taxon>
        <taxon>Pseudomonadati</taxon>
        <taxon>Spirochaetota</taxon>
        <taxon>Spirochaetia</taxon>
        <taxon>Brachyspirales</taxon>
        <taxon>Brachyspiraceae</taxon>
        <taxon>Brachyspira</taxon>
    </lineage>
</organism>
<sequence>MYDEWFEKYSCKAHLSAAMFYRFSISNIIPSNIYKILYLNSDLIVTGSLKEL</sequence>
<dbReference type="SUPFAM" id="SSF53448">
    <property type="entry name" value="Nucleotide-diphospho-sugar transferases"/>
    <property type="match status" value="1"/>
</dbReference>
<proteinExistence type="predicted"/>
<evidence type="ECO:0000313" key="1">
    <source>
        <dbReference type="EMBL" id="ACN83319.1"/>
    </source>
</evidence>
<accession>A0A3B6V987</accession>
<dbReference type="AlphaFoldDB" id="A0A3B6V987"/>
<dbReference type="Proteomes" id="UP000001803">
    <property type="component" value="Chromosome"/>
</dbReference>
<reference evidence="1 2" key="1">
    <citation type="journal article" date="2009" name="PLoS ONE">
        <title>Genome sequence of the pathogenic intestinal spirochete Brachyspira hyodysenteriae reveals adaptations to its lifestyle in the porcine large intestine.</title>
        <authorList>
            <person name="Bellgard M.I."/>
            <person name="Wanchanthuek P."/>
            <person name="La T."/>
            <person name="Ryan K."/>
            <person name="Moolhuijzen P."/>
            <person name="Albertyn Z."/>
            <person name="Shaban B."/>
            <person name="Motro Y."/>
            <person name="Dunn D.S."/>
            <person name="Schibeci D."/>
            <person name="Hunter A."/>
            <person name="Barrero R."/>
            <person name="Phillips N.D."/>
            <person name="Hampson D.J."/>
        </authorList>
    </citation>
    <scope>NUCLEOTIDE SEQUENCE [LARGE SCALE GENOMIC DNA]</scope>
    <source>
        <strain evidence="2">ATCC 49526 / WA1</strain>
    </source>
</reference>